<feature type="domain" description="PKD" evidence="1">
    <location>
        <begin position="700"/>
        <end position="783"/>
    </location>
</feature>
<dbReference type="PROSITE" id="PS50093">
    <property type="entry name" value="PKD"/>
    <property type="match status" value="4"/>
</dbReference>
<dbReference type="EMBL" id="CP009530">
    <property type="protein sequence ID" value="AKB57510.1"/>
    <property type="molecule type" value="Genomic_DNA"/>
</dbReference>
<dbReference type="FunFam" id="2.60.40.10:FF:000270">
    <property type="entry name" value="Cell surface protein"/>
    <property type="match status" value="4"/>
</dbReference>
<feature type="domain" description="PKD" evidence="1">
    <location>
        <begin position="536"/>
        <end position="619"/>
    </location>
</feature>
<dbReference type="PANTHER" id="PTHR36842">
    <property type="entry name" value="PROTEIN TOLB HOMOLOG"/>
    <property type="match status" value="1"/>
</dbReference>
<dbReference type="InterPro" id="IPR011055">
    <property type="entry name" value="Dup_hybrid_motif"/>
</dbReference>
<dbReference type="SUPFAM" id="SSF49299">
    <property type="entry name" value="PKD domain"/>
    <property type="match status" value="4"/>
</dbReference>
<dbReference type="Pfam" id="PF01551">
    <property type="entry name" value="Peptidase_M23"/>
    <property type="match status" value="1"/>
</dbReference>
<gene>
    <name evidence="2" type="ORF">MSBR2_0994</name>
</gene>
<dbReference type="CDD" id="cd00146">
    <property type="entry name" value="PKD"/>
    <property type="match status" value="4"/>
</dbReference>
<sequence length="785" mass="86284">MKITYKLKKIVTFSMMVMFFTIAISNAVNAGQSSIPVSDGFDFPVGIPNGDGYNHVYGWDFLDYTTEKVYHPGEDWNGNGGGNSDLGDPVYAVSNGQIIAAGNYGKGWGNIILIQHLLPDGTSVWSQYAHLDKIMVSSGNVVRGQQIGTIGKGYNNEYLAHLHFEIRKENRSPNAWVSGWTKSKVKNYYYDPSDFINSHRQLDEPISHEDLIPLAGDMYKNGKDITGTFNSNTNEFTFNGKTVTFGIKGDLPVIGDWNGDGYDEIGVYRPDQDGKSYFYLVTKHWSSLSTKVGSADKTIPFGSYPKDIPIVGDWDGNGKDDVGGFLSENAKFYLYTLDLDGSKAKSYKDFSFGNPGDIPLSGDWDGNGKDEIGIFRYPYPDNSNTNAFYFVFDLNNLNGVEPVEYGNKEDYPVIGDWDGDNDDNIGVYRPATKEFMKDDSIPKMPYNPEPPVSDFSATPTKGNTPLKVTFTDKSAGEPTSWKWNFGDGETSTSKSPVHTYSEAGSYTVTLTVSNEAGESEEAKSNYITVTEPVQKPVAAFSASPTSGKTPLKVKFTDTSTGFPTSWFWNFGDGSKSYLQNPIHKYSKAGVYSVSLTVKNAKGRNTVTKTDYIKVVTKPVAVFSAFPTSGKAPLKITFTDKSTGIPAKWIWDFGDGSKAFSQNPTHKYSKAGVYSVSLTVKNAKGRNTVTKTDYIKVVTKPVAKFSAKPTSGKVPLKVQFTDTSTGIPTKWKWDFGDRSKAFSQNPTHKYSKAGIYTVSLTVKNAAGTNTKTIKNYITVKAAESNP</sequence>
<name>A0A0E3R287_METBA</name>
<dbReference type="InterPro" id="IPR028994">
    <property type="entry name" value="Integrin_alpha_N"/>
</dbReference>
<dbReference type="InterPro" id="IPR016047">
    <property type="entry name" value="M23ase_b-sheet_dom"/>
</dbReference>
<evidence type="ECO:0000313" key="2">
    <source>
        <dbReference type="EMBL" id="AKB57510.1"/>
    </source>
</evidence>
<dbReference type="CDD" id="cd12797">
    <property type="entry name" value="M23_peptidase"/>
    <property type="match status" value="1"/>
</dbReference>
<dbReference type="SUPFAM" id="SSF69318">
    <property type="entry name" value="Integrin alpha N-terminal domain"/>
    <property type="match status" value="1"/>
</dbReference>
<dbReference type="SUPFAM" id="SSF51261">
    <property type="entry name" value="Duplicated hybrid motif"/>
    <property type="match status" value="1"/>
</dbReference>
<dbReference type="InterPro" id="IPR022409">
    <property type="entry name" value="PKD/Chitinase_dom"/>
</dbReference>
<dbReference type="PATRIC" id="fig|1434106.5.peg.1262"/>
<dbReference type="Pfam" id="PF18911">
    <property type="entry name" value="PKD_4"/>
    <property type="match status" value="4"/>
</dbReference>
<reference evidence="2 3" key="1">
    <citation type="submission" date="2014-07" db="EMBL/GenBank/DDBJ databases">
        <title>Methanogenic archaea and the global carbon cycle.</title>
        <authorList>
            <person name="Henriksen J.R."/>
            <person name="Luke J."/>
            <person name="Reinhart S."/>
            <person name="Benedict M.N."/>
            <person name="Youngblut N.D."/>
            <person name="Metcalf M.E."/>
            <person name="Whitaker R.J."/>
            <person name="Metcalf W.W."/>
        </authorList>
    </citation>
    <scope>NUCLEOTIDE SEQUENCE [LARGE SCALE GENOMIC DNA]</scope>
    <source>
        <strain evidence="2 3">227</strain>
    </source>
</reference>
<dbReference type="InterPro" id="IPR000601">
    <property type="entry name" value="PKD_dom"/>
</dbReference>
<dbReference type="AlphaFoldDB" id="A0A0E3R287"/>
<evidence type="ECO:0000259" key="1">
    <source>
        <dbReference type="PROSITE" id="PS50093"/>
    </source>
</evidence>
<feature type="domain" description="PKD" evidence="1">
    <location>
        <begin position="451"/>
        <end position="530"/>
    </location>
</feature>
<accession>A0A0E3R287</accession>
<feature type="domain" description="PKD" evidence="1">
    <location>
        <begin position="618"/>
        <end position="701"/>
    </location>
</feature>
<protein>
    <submittedName>
        <fullName evidence="2">Chitin binding protein</fullName>
    </submittedName>
</protein>
<dbReference type="HOGENOM" id="CLU_357038_0_0_2"/>
<dbReference type="Gene3D" id="2.60.40.10">
    <property type="entry name" value="Immunoglobulins"/>
    <property type="match status" value="4"/>
</dbReference>
<dbReference type="Proteomes" id="UP000033079">
    <property type="component" value="Chromosome"/>
</dbReference>
<dbReference type="SMART" id="SM00089">
    <property type="entry name" value="PKD"/>
    <property type="match status" value="4"/>
</dbReference>
<dbReference type="KEGG" id="mbar:MSBR2_0994"/>
<dbReference type="InterPro" id="IPR035986">
    <property type="entry name" value="PKD_dom_sf"/>
</dbReference>
<dbReference type="Gene3D" id="2.70.70.10">
    <property type="entry name" value="Glucose Permease (Domain IIA)"/>
    <property type="match status" value="1"/>
</dbReference>
<dbReference type="InterPro" id="IPR013783">
    <property type="entry name" value="Ig-like_fold"/>
</dbReference>
<dbReference type="PANTHER" id="PTHR36842:SF1">
    <property type="entry name" value="PROTEIN TOLB"/>
    <property type="match status" value="1"/>
</dbReference>
<proteinExistence type="predicted"/>
<evidence type="ECO:0000313" key="3">
    <source>
        <dbReference type="Proteomes" id="UP000033079"/>
    </source>
</evidence>
<organism evidence="2 3">
    <name type="scientific">Methanosarcina barkeri 227</name>
    <dbReference type="NCBI Taxonomy" id="1434106"/>
    <lineage>
        <taxon>Archaea</taxon>
        <taxon>Methanobacteriati</taxon>
        <taxon>Methanobacteriota</taxon>
        <taxon>Stenosarchaea group</taxon>
        <taxon>Methanomicrobia</taxon>
        <taxon>Methanosarcinales</taxon>
        <taxon>Methanosarcinaceae</taxon>
        <taxon>Methanosarcina</taxon>
    </lineage>
</organism>